<dbReference type="Gene3D" id="3.30.559.10">
    <property type="entry name" value="Chloramphenicol acetyltransferase-like domain"/>
    <property type="match status" value="1"/>
</dbReference>
<accession>A0ABS5PTT7</accession>
<organism evidence="5 6">
    <name type="scientific">Fusibacter paucivorans</name>
    <dbReference type="NCBI Taxonomy" id="76009"/>
    <lineage>
        <taxon>Bacteria</taxon>
        <taxon>Bacillati</taxon>
        <taxon>Bacillota</taxon>
        <taxon>Clostridia</taxon>
        <taxon>Eubacteriales</taxon>
        <taxon>Eubacteriales Family XII. Incertae Sedis</taxon>
        <taxon>Fusibacter</taxon>
    </lineage>
</organism>
<comment type="caution">
    <text evidence="5">The sequence shown here is derived from an EMBL/GenBank/DDBJ whole genome shotgun (WGS) entry which is preliminary data.</text>
</comment>
<comment type="cofactor">
    <cofactor evidence="1">
        <name>(R)-lipoate</name>
        <dbReference type="ChEBI" id="CHEBI:83088"/>
    </cofactor>
</comment>
<dbReference type="InterPro" id="IPR023213">
    <property type="entry name" value="CAT-like_dom_sf"/>
</dbReference>
<keyword evidence="3" id="KW-0012">Acyltransferase</keyword>
<dbReference type="RefSeq" id="WP_213238436.1">
    <property type="nucleotide sequence ID" value="NZ_JAHBCL010000046.1"/>
</dbReference>
<evidence type="ECO:0000256" key="3">
    <source>
        <dbReference type="ARBA" id="ARBA00023315"/>
    </source>
</evidence>
<proteinExistence type="predicted"/>
<feature type="domain" description="2-oxoacid dehydrogenase acyltransferase catalytic" evidence="4">
    <location>
        <begin position="14"/>
        <end position="235"/>
    </location>
</feature>
<evidence type="ECO:0000256" key="1">
    <source>
        <dbReference type="ARBA" id="ARBA00001938"/>
    </source>
</evidence>
<sequence>MEKTVDKFGRIIRNEIPYDGIRKVIGTRMKASLDNAPQGTVMTRVDMSQIIAYRKKLASSGIKVSYTDILAKCVVFAIEETPFVNATRDDKAIYVFETINVGIAVMVDELLVVPVLYNAQTKSIEEIADETKAMVKNARDKRFDLIPMGGATFTLNNLGIFDVEGCTPFVNPPESSILAVGAIKKEAWVTEEETIEIRPVTTLSLTIDHSILDGGMAAKFLSAMKKVLNNLDDYLL</sequence>
<dbReference type="PANTHER" id="PTHR43178:SF5">
    <property type="entry name" value="LIPOAMIDE ACYLTRANSFERASE COMPONENT OF BRANCHED-CHAIN ALPHA-KETO ACID DEHYDROGENASE COMPLEX, MITOCHONDRIAL"/>
    <property type="match status" value="1"/>
</dbReference>
<gene>
    <name evidence="5" type="ORF">KHM83_18075</name>
</gene>
<evidence type="ECO:0000313" key="6">
    <source>
        <dbReference type="Proteomes" id="UP000746471"/>
    </source>
</evidence>
<reference evidence="5 6" key="1">
    <citation type="submission" date="2021-05" db="EMBL/GenBank/DDBJ databases">
        <title>Fusibacter ferrireducens sp. nov., an anaerobic, sulfur- and Fe-reducing bacterium isolated from the mangrove sediment.</title>
        <authorList>
            <person name="Qiu D."/>
        </authorList>
    </citation>
    <scope>NUCLEOTIDE SEQUENCE [LARGE SCALE GENOMIC DNA]</scope>
    <source>
        <strain evidence="5 6">DSM 12116</strain>
    </source>
</reference>
<dbReference type="InterPro" id="IPR050743">
    <property type="entry name" value="2-oxoacid_DH_E2_comp"/>
</dbReference>
<protein>
    <submittedName>
        <fullName evidence="5">2-oxo acid dehydrogenase subunit E2</fullName>
    </submittedName>
</protein>
<evidence type="ECO:0000259" key="4">
    <source>
        <dbReference type="Pfam" id="PF00198"/>
    </source>
</evidence>
<evidence type="ECO:0000313" key="5">
    <source>
        <dbReference type="EMBL" id="MBS7528579.1"/>
    </source>
</evidence>
<dbReference type="SUPFAM" id="SSF52777">
    <property type="entry name" value="CoA-dependent acyltransferases"/>
    <property type="match status" value="1"/>
</dbReference>
<dbReference type="Proteomes" id="UP000746471">
    <property type="component" value="Unassembled WGS sequence"/>
</dbReference>
<name>A0ABS5PTT7_9FIRM</name>
<evidence type="ECO:0000256" key="2">
    <source>
        <dbReference type="ARBA" id="ARBA00022679"/>
    </source>
</evidence>
<keyword evidence="2" id="KW-0808">Transferase</keyword>
<dbReference type="InterPro" id="IPR001078">
    <property type="entry name" value="2-oxoacid_DH_actylTfrase"/>
</dbReference>
<dbReference type="EMBL" id="JAHBCL010000046">
    <property type="protein sequence ID" value="MBS7528579.1"/>
    <property type="molecule type" value="Genomic_DNA"/>
</dbReference>
<dbReference type="Pfam" id="PF00198">
    <property type="entry name" value="2-oxoacid_dh"/>
    <property type="match status" value="1"/>
</dbReference>
<keyword evidence="6" id="KW-1185">Reference proteome</keyword>
<dbReference type="PANTHER" id="PTHR43178">
    <property type="entry name" value="DIHYDROLIPOAMIDE ACETYLTRANSFERASE COMPONENT OF PYRUVATE DEHYDROGENASE COMPLEX"/>
    <property type="match status" value="1"/>
</dbReference>